<dbReference type="GO" id="GO:0006310">
    <property type="term" value="P:DNA recombination"/>
    <property type="evidence" value="ECO:0007669"/>
    <property type="project" value="InterPro"/>
</dbReference>
<gene>
    <name evidence="1" type="ORF">ND810_18690</name>
</gene>
<organism evidence="1 2">
    <name type="scientific">Leptospira levettii</name>
    <dbReference type="NCBI Taxonomy" id="2023178"/>
    <lineage>
        <taxon>Bacteria</taxon>
        <taxon>Pseudomonadati</taxon>
        <taxon>Spirochaetota</taxon>
        <taxon>Spirochaetia</taxon>
        <taxon>Leptospirales</taxon>
        <taxon>Leptospiraceae</taxon>
        <taxon>Leptospira</taxon>
    </lineage>
</organism>
<evidence type="ECO:0000313" key="2">
    <source>
        <dbReference type="Proteomes" id="UP001209694"/>
    </source>
</evidence>
<dbReference type="RefSeq" id="WP_265394696.1">
    <property type="nucleotide sequence ID" value="NZ_JAMQQD010000013.1"/>
</dbReference>
<dbReference type="EMBL" id="JAMQQD010000013">
    <property type="protein sequence ID" value="MCW7517202.1"/>
    <property type="molecule type" value="Genomic_DNA"/>
</dbReference>
<sequence>MRKILHTTGAFREWKGIPKPNTFYKFLIVYLCGDLPPDINNVIKPIEDTLIGLVYPDDSKVLDIVGYMRYINQGVTLNNLPEKLQKAIYNGIESVYVQISEIGSLDLEL</sequence>
<reference evidence="1" key="1">
    <citation type="submission" date="2022-06" db="EMBL/GenBank/DDBJ databases">
        <title>Leptospira isolates from biofilms formed at urban environments.</title>
        <authorList>
            <person name="Ribeiro P.S."/>
            <person name="Sousa T."/>
            <person name="Carvalho N."/>
            <person name="Aburjaile F."/>
            <person name="Neves F."/>
            <person name="Oliveira D."/>
            <person name="Blanco L."/>
            <person name="Lima J."/>
            <person name="Costa F."/>
            <person name="Brenig B."/>
            <person name="Soares S."/>
            <person name="Ramos R."/>
            <person name="Goes-Neto A."/>
            <person name="Matiuzzi M."/>
            <person name="Azevedo V."/>
            <person name="Ristow P."/>
        </authorList>
    </citation>
    <scope>NUCLEOTIDE SEQUENCE</scope>
    <source>
        <strain evidence="1">VSF7</strain>
    </source>
</reference>
<accession>A0AAW5VE91</accession>
<dbReference type="Proteomes" id="UP001209694">
    <property type="component" value="Unassembled WGS sequence"/>
</dbReference>
<protein>
    <submittedName>
        <fullName evidence="1">RusA family crossover junction endodeoxyribonuclease</fullName>
    </submittedName>
</protein>
<proteinExistence type="predicted"/>
<dbReference type="InterPro" id="IPR008822">
    <property type="entry name" value="Endonuclease_RusA-like"/>
</dbReference>
<name>A0AAW5VE91_9LEPT</name>
<dbReference type="SUPFAM" id="SSF103084">
    <property type="entry name" value="Holliday junction resolvase RusA"/>
    <property type="match status" value="1"/>
</dbReference>
<dbReference type="Pfam" id="PF05866">
    <property type="entry name" value="RusA"/>
    <property type="match status" value="1"/>
</dbReference>
<dbReference type="GO" id="GO:0006281">
    <property type="term" value="P:DNA repair"/>
    <property type="evidence" value="ECO:0007669"/>
    <property type="project" value="InterPro"/>
</dbReference>
<dbReference type="GO" id="GO:0000287">
    <property type="term" value="F:magnesium ion binding"/>
    <property type="evidence" value="ECO:0007669"/>
    <property type="project" value="InterPro"/>
</dbReference>
<dbReference type="AlphaFoldDB" id="A0AAW5VE91"/>
<dbReference type="InterPro" id="IPR036614">
    <property type="entry name" value="RusA-like_sf"/>
</dbReference>
<evidence type="ECO:0000313" key="1">
    <source>
        <dbReference type="EMBL" id="MCW7517202.1"/>
    </source>
</evidence>
<comment type="caution">
    <text evidence="1">The sequence shown here is derived from an EMBL/GenBank/DDBJ whole genome shotgun (WGS) entry which is preliminary data.</text>
</comment>